<dbReference type="GO" id="GO:0046872">
    <property type="term" value="F:metal ion binding"/>
    <property type="evidence" value="ECO:0007669"/>
    <property type="project" value="UniProtKB-KW"/>
</dbReference>
<accession>A0A212EY39</accession>
<name>A0A212EY39_DANPL</name>
<organism evidence="6 7">
    <name type="scientific">Danaus plexippus plexippus</name>
    <dbReference type="NCBI Taxonomy" id="278856"/>
    <lineage>
        <taxon>Eukaryota</taxon>
        <taxon>Metazoa</taxon>
        <taxon>Ecdysozoa</taxon>
        <taxon>Arthropoda</taxon>
        <taxon>Hexapoda</taxon>
        <taxon>Insecta</taxon>
        <taxon>Pterygota</taxon>
        <taxon>Neoptera</taxon>
        <taxon>Endopterygota</taxon>
        <taxon>Lepidoptera</taxon>
        <taxon>Glossata</taxon>
        <taxon>Ditrysia</taxon>
        <taxon>Papilionoidea</taxon>
        <taxon>Nymphalidae</taxon>
        <taxon>Danainae</taxon>
        <taxon>Danaini</taxon>
        <taxon>Danaina</taxon>
        <taxon>Danaus</taxon>
        <taxon>Danaus</taxon>
    </lineage>
</organism>
<sequence length="562" mass="63677">MEQCKEKLYPNCDNQVWLRSCEVEVNEPITGEITGEFPRWVRGSLLRNGPGSLKVGSMRFKHLFDSSALLHRFNIQDGQVTYQCRFLRCNTYNRNMAAGRIVVTDFGTQSVPDPCHSIFDRFATLFSPGEALSDNAMISVYPFGDEMYAFTEGPVIHRINPVTLDTMERKNLMDSVALVNHTSHPHVMSNGDVYNVGMSLVKGRLRHVVVKFPFMEKGDMFQNATIVGSMKPRWTLHPAYMHTFGITANYFVIIEQPLSVSICRLVHNQLRNRPLASSLKWYPEHKTNIVLINRETGKEVKRYETETLFFLHIINCYEIANKLIVDLCSYKDAKILDAMYIQAIETMQTNANYADWFRGRPKRIEIDLNAPILTHFKPRLLADLGCETPRIHYDVYNGRPYRYFYAISSDVDAENPGLIIKVDTVTGQTQTWFNNNCYPSEPVFVPRCDGKSEDDGVLLTALVKADDSHSVSLVCLCAVTLKELARCTFTTPSPTPKCLHGWFLPDSEDDGVLLTALVKADDSHSVSLVCLCAVTLKELARCTFTTPSPTPKCLHGWFLPDV</sequence>
<proteinExistence type="inferred from homology"/>
<feature type="binding site" evidence="5">
    <location>
        <position position="312"/>
    </location>
    <ligand>
        <name>Fe cation</name>
        <dbReference type="ChEBI" id="CHEBI:24875"/>
        <note>catalytic</note>
    </ligand>
</feature>
<keyword evidence="3" id="KW-0560">Oxidoreductase</keyword>
<dbReference type="GO" id="GO:0003834">
    <property type="term" value="F:beta-carotene 15,15'-dioxygenase activity"/>
    <property type="evidence" value="ECO:0007669"/>
    <property type="project" value="TreeGrafter"/>
</dbReference>
<evidence type="ECO:0000256" key="2">
    <source>
        <dbReference type="ARBA" id="ARBA00022723"/>
    </source>
</evidence>
<feature type="binding site" evidence="5">
    <location>
        <position position="500"/>
    </location>
    <ligand>
        <name>Fe cation</name>
        <dbReference type="ChEBI" id="CHEBI:24875"/>
        <note>catalytic</note>
    </ligand>
</feature>
<gene>
    <name evidence="6" type="ORF">KGM_212590</name>
</gene>
<dbReference type="FunCoup" id="A0A212EY39">
    <property type="interactions" value="3"/>
</dbReference>
<evidence type="ECO:0000313" key="7">
    <source>
        <dbReference type="Proteomes" id="UP000007151"/>
    </source>
</evidence>
<keyword evidence="4 5" id="KW-0408">Iron</keyword>
<comment type="caution">
    <text evidence="6">The sequence shown here is derived from an EMBL/GenBank/DDBJ whole genome shotgun (WGS) entry which is preliminary data.</text>
</comment>
<dbReference type="KEGG" id="dpl:KGM_212590"/>
<dbReference type="PANTHER" id="PTHR10543:SF24">
    <property type="entry name" value="CAROTENOID ISOMEROOXYGENASE"/>
    <property type="match status" value="1"/>
</dbReference>
<dbReference type="GO" id="GO:0010436">
    <property type="term" value="F:carotenoid dioxygenase activity"/>
    <property type="evidence" value="ECO:0007669"/>
    <property type="project" value="TreeGrafter"/>
</dbReference>
<reference evidence="6 7" key="1">
    <citation type="journal article" date="2011" name="Cell">
        <title>The monarch butterfly genome yields insights into long-distance migration.</title>
        <authorList>
            <person name="Zhan S."/>
            <person name="Merlin C."/>
            <person name="Boore J.L."/>
            <person name="Reppert S.M."/>
        </authorList>
    </citation>
    <scope>NUCLEOTIDE SEQUENCE [LARGE SCALE GENOMIC DNA]</scope>
    <source>
        <strain evidence="6">F-2</strain>
    </source>
</reference>
<dbReference type="PANTHER" id="PTHR10543">
    <property type="entry name" value="BETA-CAROTENE DIOXYGENASE"/>
    <property type="match status" value="1"/>
</dbReference>
<dbReference type="AlphaFoldDB" id="A0A212EY39"/>
<protein>
    <submittedName>
        <fullName evidence="6">Carotinoid oxygenase</fullName>
    </submittedName>
</protein>
<dbReference type="STRING" id="278856.A0A212EY39"/>
<evidence type="ECO:0000256" key="4">
    <source>
        <dbReference type="ARBA" id="ARBA00023004"/>
    </source>
</evidence>
<feature type="binding site" evidence="5">
    <location>
        <position position="184"/>
    </location>
    <ligand>
        <name>Fe cation</name>
        <dbReference type="ChEBI" id="CHEBI:24875"/>
        <note>catalytic</note>
    </ligand>
</feature>
<evidence type="ECO:0000256" key="5">
    <source>
        <dbReference type="PIRSR" id="PIRSR604294-1"/>
    </source>
</evidence>
<evidence type="ECO:0000256" key="3">
    <source>
        <dbReference type="ARBA" id="ARBA00023002"/>
    </source>
</evidence>
<dbReference type="SMR" id="A0A212EY39"/>
<feature type="binding site" evidence="5">
    <location>
        <position position="242"/>
    </location>
    <ligand>
        <name>Fe cation</name>
        <dbReference type="ChEBI" id="CHEBI:24875"/>
        <note>catalytic</note>
    </ligand>
</feature>
<dbReference type="Pfam" id="PF03055">
    <property type="entry name" value="RPE65"/>
    <property type="match status" value="2"/>
</dbReference>
<keyword evidence="7" id="KW-1185">Reference proteome</keyword>
<evidence type="ECO:0000256" key="1">
    <source>
        <dbReference type="ARBA" id="ARBA00006787"/>
    </source>
</evidence>
<dbReference type="InParanoid" id="A0A212EY39"/>
<dbReference type="eggNOG" id="KOG1285">
    <property type="taxonomic scope" value="Eukaryota"/>
</dbReference>
<keyword evidence="2 5" id="KW-0479">Metal-binding</keyword>
<dbReference type="Proteomes" id="UP000007151">
    <property type="component" value="Unassembled WGS sequence"/>
</dbReference>
<dbReference type="GO" id="GO:0016121">
    <property type="term" value="P:carotene catabolic process"/>
    <property type="evidence" value="ECO:0007669"/>
    <property type="project" value="TreeGrafter"/>
</dbReference>
<evidence type="ECO:0000313" key="6">
    <source>
        <dbReference type="EMBL" id="OWR46413.1"/>
    </source>
</evidence>
<dbReference type="GO" id="GO:0042574">
    <property type="term" value="P:retinal metabolic process"/>
    <property type="evidence" value="ECO:0007669"/>
    <property type="project" value="TreeGrafter"/>
</dbReference>
<comment type="cofactor">
    <cofactor evidence="5">
        <name>Fe(2+)</name>
        <dbReference type="ChEBI" id="CHEBI:29033"/>
    </cofactor>
    <text evidence="5">Binds 1 Fe(2+) ion per subunit.</text>
</comment>
<comment type="similarity">
    <text evidence="1">Belongs to the carotenoid oxygenase family.</text>
</comment>
<dbReference type="InterPro" id="IPR004294">
    <property type="entry name" value="Carotenoid_Oase"/>
</dbReference>
<dbReference type="EMBL" id="AGBW02011623">
    <property type="protein sequence ID" value="OWR46413.1"/>
    <property type="molecule type" value="Genomic_DNA"/>
</dbReference>